<dbReference type="EMBL" id="KN837180">
    <property type="protein sequence ID" value="KIJ36223.1"/>
    <property type="molecule type" value="Genomic_DNA"/>
</dbReference>
<evidence type="ECO:0000313" key="2">
    <source>
        <dbReference type="Proteomes" id="UP000054279"/>
    </source>
</evidence>
<dbReference type="HOGENOM" id="CLU_2122617_0_0_1"/>
<organism evidence="1 2">
    <name type="scientific">Sphaerobolus stellatus (strain SS14)</name>
    <dbReference type="NCBI Taxonomy" id="990650"/>
    <lineage>
        <taxon>Eukaryota</taxon>
        <taxon>Fungi</taxon>
        <taxon>Dikarya</taxon>
        <taxon>Basidiomycota</taxon>
        <taxon>Agaricomycotina</taxon>
        <taxon>Agaricomycetes</taxon>
        <taxon>Phallomycetidae</taxon>
        <taxon>Geastrales</taxon>
        <taxon>Sphaerobolaceae</taxon>
        <taxon>Sphaerobolus</taxon>
    </lineage>
</organism>
<evidence type="ECO:0000313" key="1">
    <source>
        <dbReference type="EMBL" id="KIJ36223.1"/>
    </source>
</evidence>
<sequence length="114" mass="12577">MVGWSSSCLWKGIFSPSHAVEEINGINDIRHFFDSIVVETPLPDYVYALLDVLQRHDVPFAKYDARAPPAVYVQFSKAKDLPQNFTAVGDSVMQVNPIKGQGIAKATAEIVTLN</sequence>
<dbReference type="Proteomes" id="UP000054279">
    <property type="component" value="Unassembled WGS sequence"/>
</dbReference>
<accession>A0A0C9U0C5</accession>
<name>A0A0C9U0C5_SPHS4</name>
<dbReference type="OrthoDB" id="10051892at2759"/>
<dbReference type="AlphaFoldDB" id="A0A0C9U0C5"/>
<proteinExistence type="predicted"/>
<reference evidence="1 2" key="1">
    <citation type="submission" date="2014-06" db="EMBL/GenBank/DDBJ databases">
        <title>Evolutionary Origins and Diversification of the Mycorrhizal Mutualists.</title>
        <authorList>
            <consortium name="DOE Joint Genome Institute"/>
            <consortium name="Mycorrhizal Genomics Consortium"/>
            <person name="Kohler A."/>
            <person name="Kuo A."/>
            <person name="Nagy L.G."/>
            <person name="Floudas D."/>
            <person name="Copeland A."/>
            <person name="Barry K.W."/>
            <person name="Cichocki N."/>
            <person name="Veneault-Fourrey C."/>
            <person name="LaButti K."/>
            <person name="Lindquist E.A."/>
            <person name="Lipzen A."/>
            <person name="Lundell T."/>
            <person name="Morin E."/>
            <person name="Murat C."/>
            <person name="Riley R."/>
            <person name="Ohm R."/>
            <person name="Sun H."/>
            <person name="Tunlid A."/>
            <person name="Henrissat B."/>
            <person name="Grigoriev I.V."/>
            <person name="Hibbett D.S."/>
            <person name="Martin F."/>
        </authorList>
    </citation>
    <scope>NUCLEOTIDE SEQUENCE [LARGE SCALE GENOMIC DNA]</scope>
    <source>
        <strain evidence="1 2">SS14</strain>
    </source>
</reference>
<gene>
    <name evidence="1" type="ORF">M422DRAFT_261358</name>
</gene>
<keyword evidence="2" id="KW-1185">Reference proteome</keyword>
<protein>
    <submittedName>
        <fullName evidence="1">Uncharacterized protein</fullName>
    </submittedName>
</protein>